<evidence type="ECO:0000313" key="2">
    <source>
        <dbReference type="Proteomes" id="UP000655287"/>
    </source>
</evidence>
<keyword evidence="2" id="KW-1185">Reference proteome</keyword>
<dbReference type="Proteomes" id="UP000655287">
    <property type="component" value="Unassembled WGS sequence"/>
</dbReference>
<evidence type="ECO:0008006" key="3">
    <source>
        <dbReference type="Google" id="ProtNLM"/>
    </source>
</evidence>
<dbReference type="InterPro" id="IPR036894">
    <property type="entry name" value="YbaB-like_sf"/>
</dbReference>
<comment type="caution">
    <text evidence="1">The sequence shown here is derived from an EMBL/GenBank/DDBJ whole genome shotgun (WGS) entry which is preliminary data.</text>
</comment>
<protein>
    <recommendedName>
        <fullName evidence="3">YbaB/EbfC family DNA-binding protein</fullName>
    </recommendedName>
</protein>
<dbReference type="AlphaFoldDB" id="A0A919QWR7"/>
<dbReference type="Pfam" id="PF02575">
    <property type="entry name" value="YbaB_DNA_bd"/>
    <property type="match status" value="1"/>
</dbReference>
<organism evidence="1 2">
    <name type="scientific">Sphaerisporangium rufum</name>
    <dbReference type="NCBI Taxonomy" id="1381558"/>
    <lineage>
        <taxon>Bacteria</taxon>
        <taxon>Bacillati</taxon>
        <taxon>Actinomycetota</taxon>
        <taxon>Actinomycetes</taxon>
        <taxon>Streptosporangiales</taxon>
        <taxon>Streptosporangiaceae</taxon>
        <taxon>Sphaerisporangium</taxon>
    </lineage>
</organism>
<dbReference type="InterPro" id="IPR004401">
    <property type="entry name" value="YbaB/EbfC"/>
</dbReference>
<proteinExistence type="predicted"/>
<name>A0A919QWR7_9ACTN</name>
<dbReference type="Gene3D" id="3.30.1310.10">
    <property type="entry name" value="Nucleoid-associated protein YbaB-like domain"/>
    <property type="match status" value="1"/>
</dbReference>
<gene>
    <name evidence="1" type="ORF">Sru01_05130</name>
</gene>
<evidence type="ECO:0000313" key="1">
    <source>
        <dbReference type="EMBL" id="GII75531.1"/>
    </source>
</evidence>
<sequence length="107" mass="11717">MAERAAALQAWLARGQEELDRITGRADSESGAVTVTVAGDGKVTDVTFRPRALRLDSEALATEVLATVQEAQRDAARRADELMRDAVDGFDPAGARDELHRMLSHWR</sequence>
<accession>A0A919QWR7</accession>
<dbReference type="GO" id="GO:0003677">
    <property type="term" value="F:DNA binding"/>
    <property type="evidence" value="ECO:0007669"/>
    <property type="project" value="InterPro"/>
</dbReference>
<dbReference type="EMBL" id="BOOU01000007">
    <property type="protein sequence ID" value="GII75531.1"/>
    <property type="molecule type" value="Genomic_DNA"/>
</dbReference>
<reference evidence="1" key="1">
    <citation type="submission" date="2021-01" db="EMBL/GenBank/DDBJ databases">
        <title>Whole genome shotgun sequence of Sphaerisporangium rufum NBRC 109079.</title>
        <authorList>
            <person name="Komaki H."/>
            <person name="Tamura T."/>
        </authorList>
    </citation>
    <scope>NUCLEOTIDE SEQUENCE</scope>
    <source>
        <strain evidence="1">NBRC 109079</strain>
    </source>
</reference>
<dbReference type="SUPFAM" id="SSF82607">
    <property type="entry name" value="YbaB-like"/>
    <property type="match status" value="1"/>
</dbReference>